<evidence type="ECO:0000259" key="4">
    <source>
        <dbReference type="PROSITE" id="PS50887"/>
    </source>
</evidence>
<dbReference type="CDD" id="cd01949">
    <property type="entry name" value="GGDEF"/>
    <property type="match status" value="1"/>
</dbReference>
<gene>
    <name evidence="5" type="ORF">PYH38_005329</name>
</gene>
<name>A0ABY8CWH8_9HYPH</name>
<dbReference type="Gene3D" id="3.30.70.270">
    <property type="match status" value="1"/>
</dbReference>
<dbReference type="SUPFAM" id="SSF55073">
    <property type="entry name" value="Nucleotide cyclase"/>
    <property type="match status" value="1"/>
</dbReference>
<dbReference type="SMART" id="SM00267">
    <property type="entry name" value="GGDEF"/>
    <property type="match status" value="1"/>
</dbReference>
<feature type="transmembrane region" description="Helical" evidence="3">
    <location>
        <begin position="184"/>
        <end position="205"/>
    </location>
</feature>
<dbReference type="Pfam" id="PF00990">
    <property type="entry name" value="GGDEF"/>
    <property type="match status" value="1"/>
</dbReference>
<accession>A0ABY8CWH8</accession>
<feature type="transmembrane region" description="Helical" evidence="3">
    <location>
        <begin position="29"/>
        <end position="50"/>
    </location>
</feature>
<keyword evidence="3" id="KW-0472">Membrane</keyword>
<protein>
    <recommendedName>
        <fullName evidence="1">diguanylate cyclase</fullName>
        <ecNumber evidence="1">2.7.7.65</ecNumber>
    </recommendedName>
</protein>
<evidence type="ECO:0000256" key="1">
    <source>
        <dbReference type="ARBA" id="ARBA00012528"/>
    </source>
</evidence>
<dbReference type="InterPro" id="IPR029787">
    <property type="entry name" value="Nucleotide_cyclase"/>
</dbReference>
<feature type="transmembrane region" description="Helical" evidence="3">
    <location>
        <begin position="89"/>
        <end position="106"/>
    </location>
</feature>
<dbReference type="PROSITE" id="PS50887">
    <property type="entry name" value="GGDEF"/>
    <property type="match status" value="1"/>
</dbReference>
<keyword evidence="6" id="KW-1185">Reference proteome</keyword>
<organism evidence="5 6">
    <name type="scientific">Sinorhizobium numidicum</name>
    <dbReference type="NCBI Taxonomy" id="680248"/>
    <lineage>
        <taxon>Bacteria</taxon>
        <taxon>Pseudomonadati</taxon>
        <taxon>Pseudomonadota</taxon>
        <taxon>Alphaproteobacteria</taxon>
        <taxon>Hyphomicrobiales</taxon>
        <taxon>Rhizobiaceae</taxon>
        <taxon>Sinorhizobium/Ensifer group</taxon>
        <taxon>Sinorhizobium</taxon>
    </lineage>
</organism>
<feature type="transmembrane region" description="Helical" evidence="3">
    <location>
        <begin position="144"/>
        <end position="164"/>
    </location>
</feature>
<dbReference type="InterPro" id="IPR050469">
    <property type="entry name" value="Diguanylate_Cyclase"/>
</dbReference>
<evidence type="ECO:0000313" key="5">
    <source>
        <dbReference type="EMBL" id="WEX82980.1"/>
    </source>
</evidence>
<evidence type="ECO:0000256" key="3">
    <source>
        <dbReference type="SAM" id="Phobius"/>
    </source>
</evidence>
<dbReference type="EC" id="2.7.7.65" evidence="1"/>
<evidence type="ECO:0000256" key="2">
    <source>
        <dbReference type="ARBA" id="ARBA00034247"/>
    </source>
</evidence>
<keyword evidence="3" id="KW-0812">Transmembrane</keyword>
<dbReference type="NCBIfam" id="TIGR00254">
    <property type="entry name" value="GGDEF"/>
    <property type="match status" value="1"/>
</dbReference>
<evidence type="ECO:0000313" key="6">
    <source>
        <dbReference type="Proteomes" id="UP001235547"/>
    </source>
</evidence>
<reference evidence="5 6" key="1">
    <citation type="submission" date="2023-03" db="EMBL/GenBank/DDBJ databases">
        <authorList>
            <person name="Kaur S."/>
            <person name="Espinosa-Saiz D."/>
            <person name="Velazquez E."/>
            <person name="Menendez E."/>
            <person name="diCenzo G.C."/>
        </authorList>
    </citation>
    <scope>NUCLEOTIDE SEQUENCE [LARGE SCALE GENOMIC DNA]</scope>
    <source>
        <strain evidence="5 6">LMG 27395</strain>
    </source>
</reference>
<dbReference type="PANTHER" id="PTHR45138:SF9">
    <property type="entry name" value="DIGUANYLATE CYCLASE DGCM-RELATED"/>
    <property type="match status" value="1"/>
</dbReference>
<dbReference type="InterPro" id="IPR000160">
    <property type="entry name" value="GGDEF_dom"/>
</dbReference>
<sequence>MSFFPALSLIALLAMLPVLLALRRSAAAGAWEFSAGCMLSAIAIGMMMAADALRMPLAILAGYAALVAAFPCILLGLRRLLALSFPPAVLSAIALVAGIVGLLAALDGPDGLGGRIIVAAGLGAAFLLAICLATLDRWQAEKPALSAAIIGSAALALAALVPVLGPSSHAPVLSGSPAAIAFDLSLAMMRMLFLPSLFFAVILTMQNRIIAGLRAMVARDELTGALSRGKLIEEGERIFADCLARRRPLAFLLLDLDYFKQINDRYGHACGDMALAHFAQTVSAFLDGRGAFGRIGGEEFGLILPNHTEEQAAALADAICRIVRETPAGRAHQRIRLTVSIGIAAAAPGDTITDVMIRADLALYDSKADGRDRCSIARHRQIDASGRALAAAAAQLRHAEVSPHEQLRHTA</sequence>
<dbReference type="EMBL" id="CP120371">
    <property type="protein sequence ID" value="WEX82980.1"/>
    <property type="molecule type" value="Genomic_DNA"/>
</dbReference>
<feature type="domain" description="GGDEF" evidence="4">
    <location>
        <begin position="247"/>
        <end position="379"/>
    </location>
</feature>
<proteinExistence type="predicted"/>
<keyword evidence="3" id="KW-1133">Transmembrane helix</keyword>
<feature type="transmembrane region" description="Helical" evidence="3">
    <location>
        <begin position="56"/>
        <end position="77"/>
    </location>
</feature>
<comment type="catalytic activity">
    <reaction evidence="2">
        <text>2 GTP = 3',3'-c-di-GMP + 2 diphosphate</text>
        <dbReference type="Rhea" id="RHEA:24898"/>
        <dbReference type="ChEBI" id="CHEBI:33019"/>
        <dbReference type="ChEBI" id="CHEBI:37565"/>
        <dbReference type="ChEBI" id="CHEBI:58805"/>
        <dbReference type="EC" id="2.7.7.65"/>
    </reaction>
</comment>
<feature type="transmembrane region" description="Helical" evidence="3">
    <location>
        <begin position="6"/>
        <end position="22"/>
    </location>
</feature>
<dbReference type="RefSeq" id="WP_280733754.1">
    <property type="nucleotide sequence ID" value="NZ_CP120368.1"/>
</dbReference>
<dbReference type="Proteomes" id="UP001235547">
    <property type="component" value="Chromosome 1"/>
</dbReference>
<dbReference type="InterPro" id="IPR043128">
    <property type="entry name" value="Rev_trsase/Diguanyl_cyclase"/>
</dbReference>
<dbReference type="PANTHER" id="PTHR45138">
    <property type="entry name" value="REGULATORY COMPONENTS OF SENSORY TRANSDUCTION SYSTEM"/>
    <property type="match status" value="1"/>
</dbReference>
<feature type="transmembrane region" description="Helical" evidence="3">
    <location>
        <begin position="112"/>
        <end position="132"/>
    </location>
</feature>